<sequence>MKHQRGVALLLVLWVLALLSLLLGGLAGWVQLQTRQAAWHRQHTQAALAAEAGVALVMQALADPAQRKRWVADGREVALAFDDAQLQVSLRSERGKLYLNSAEPADFARVALACGATQAQANRLAKDLDTRRNQGLAPFRVVEELRQLPGMTQALYRRLVPQITLWSGLDRPDPAFATALLRKALNLPQQSAVGADPGEVLVISSRAERPGGYHARLHVTVLLSPAEGSAQPYRVLRWQE</sequence>
<protein>
    <submittedName>
        <fullName evidence="1">General secretion pathway protein GspK</fullName>
    </submittedName>
</protein>
<dbReference type="PANTHER" id="PTHR38831">
    <property type="entry name" value="TYPE II SECRETION SYSTEM PROTEIN K"/>
    <property type="match status" value="1"/>
</dbReference>
<dbReference type="InterPro" id="IPR038072">
    <property type="entry name" value="GspK_central_sf"/>
</dbReference>
<dbReference type="PANTHER" id="PTHR38831:SF1">
    <property type="entry name" value="TYPE II SECRETION SYSTEM PROTEIN K-RELATED"/>
    <property type="match status" value="1"/>
</dbReference>
<dbReference type="RefSeq" id="WP_135292130.1">
    <property type="nucleotide sequence ID" value="NZ_QUZU01000058.1"/>
</dbReference>
<dbReference type="AlphaFoldDB" id="A0A4Z0ADV6"/>
<dbReference type="Proteomes" id="UP000297391">
    <property type="component" value="Unassembled WGS sequence"/>
</dbReference>
<dbReference type="OrthoDB" id="6183040at2"/>
<keyword evidence="2" id="KW-1185">Reference proteome</keyword>
<organism evidence="1 2">
    <name type="scientific">Pseudomonas kairouanensis</name>
    <dbReference type="NCBI Taxonomy" id="2293832"/>
    <lineage>
        <taxon>Bacteria</taxon>
        <taxon>Pseudomonadati</taxon>
        <taxon>Pseudomonadota</taxon>
        <taxon>Gammaproteobacteria</taxon>
        <taxon>Pseudomonadales</taxon>
        <taxon>Pseudomonadaceae</taxon>
        <taxon>Pseudomonas</taxon>
    </lineage>
</organism>
<proteinExistence type="predicted"/>
<dbReference type="InterPro" id="IPR005628">
    <property type="entry name" value="GspK"/>
</dbReference>
<gene>
    <name evidence="1" type="ORF">DYL59_28455</name>
</gene>
<dbReference type="SUPFAM" id="SSF158544">
    <property type="entry name" value="GspK insert domain-like"/>
    <property type="match status" value="1"/>
</dbReference>
<accession>A0A4Z0ADV6</accession>
<evidence type="ECO:0000313" key="2">
    <source>
        <dbReference type="Proteomes" id="UP000297391"/>
    </source>
</evidence>
<reference evidence="1 2" key="1">
    <citation type="journal article" date="2019" name="Syst. Appl. Microbiol.">
        <title>New species of pathogenic Pseudomonas isolated from citrus in Tunisia: Proposal of Pseudomonas kairouanensis sp. nov. and Pseudomonas nabeulensis sp. nov.</title>
        <authorList>
            <person name="Oueslati M."/>
            <person name="Mulet M."/>
            <person name="Gomila M."/>
            <person name="Berge O."/>
            <person name="Hajlaoui M.R."/>
            <person name="Lalucat J."/>
            <person name="Sadfi-Zouaoui N."/>
            <person name="Garcia-Valdes E."/>
        </authorList>
    </citation>
    <scope>NUCLEOTIDE SEQUENCE [LARGE SCALE GENOMIC DNA]</scope>
    <source>
        <strain evidence="1 2">KC12</strain>
    </source>
</reference>
<dbReference type="GO" id="GO:0016020">
    <property type="term" value="C:membrane"/>
    <property type="evidence" value="ECO:0007669"/>
    <property type="project" value="InterPro"/>
</dbReference>
<comment type="caution">
    <text evidence="1">The sequence shown here is derived from an EMBL/GenBank/DDBJ whole genome shotgun (WGS) entry which is preliminary data.</text>
</comment>
<dbReference type="GO" id="GO:0009306">
    <property type="term" value="P:protein secretion"/>
    <property type="evidence" value="ECO:0007669"/>
    <property type="project" value="InterPro"/>
</dbReference>
<evidence type="ECO:0000313" key="1">
    <source>
        <dbReference type="EMBL" id="TFY84660.1"/>
    </source>
</evidence>
<dbReference type="EMBL" id="QUZU01000058">
    <property type="protein sequence ID" value="TFY84660.1"/>
    <property type="molecule type" value="Genomic_DNA"/>
</dbReference>
<name>A0A4Z0ADV6_9PSED</name>